<organism evidence="6 7">
    <name type="scientific">Saccharopolyspora hordei</name>
    <dbReference type="NCBI Taxonomy" id="1838"/>
    <lineage>
        <taxon>Bacteria</taxon>
        <taxon>Bacillati</taxon>
        <taxon>Actinomycetota</taxon>
        <taxon>Actinomycetes</taxon>
        <taxon>Pseudonocardiales</taxon>
        <taxon>Pseudonocardiaceae</taxon>
        <taxon>Saccharopolyspora</taxon>
    </lineage>
</organism>
<keyword evidence="2" id="KW-0408">Iron</keyword>
<dbReference type="GO" id="GO:0051539">
    <property type="term" value="F:4 iron, 4 sulfur cluster binding"/>
    <property type="evidence" value="ECO:0007669"/>
    <property type="project" value="InterPro"/>
</dbReference>
<evidence type="ECO:0000313" key="7">
    <source>
        <dbReference type="Proteomes" id="UP000587002"/>
    </source>
</evidence>
<evidence type="ECO:0000256" key="1">
    <source>
        <dbReference type="ARBA" id="ARBA00022723"/>
    </source>
</evidence>
<dbReference type="EMBL" id="JACCFJ010000001">
    <property type="protein sequence ID" value="NYI84028.1"/>
    <property type="molecule type" value="Genomic_DNA"/>
</dbReference>
<dbReference type="InterPro" id="IPR037207">
    <property type="entry name" value="Nuop51_4Fe4S-bd_sf"/>
</dbReference>
<proteinExistence type="predicted"/>
<evidence type="ECO:0000313" key="6">
    <source>
        <dbReference type="EMBL" id="NYI84028.1"/>
    </source>
</evidence>
<dbReference type="PANTHER" id="PTHR43578">
    <property type="entry name" value="NADH-QUINONE OXIDOREDUCTASE SUBUNIT F"/>
    <property type="match status" value="1"/>
</dbReference>
<sequence length="231" mass="24407">MQGLRGTVRPRPPYPTGSGLWGRPTAVNNVETLAAVPWVLRHGGAAYAKLGAPAETGTKLVCLSQRFRNPGVYEVELVVPLRYLVDALGGGVEPGYRLRCLQVCGPLGGFLSPDELDLPLLGDALADAGVALGHGSLVAVDDRITAHELLRHVWRFAAAESCGACTPCRVGTRRGLELTGDSAGARTVLSRQDDLLEVMATGSLCAFGRGVPTAVRSLVRVYRDELLAGEP</sequence>
<dbReference type="AlphaFoldDB" id="A0A853AJ47"/>
<evidence type="ECO:0000256" key="2">
    <source>
        <dbReference type="ARBA" id="ARBA00023004"/>
    </source>
</evidence>
<dbReference type="Gene3D" id="3.10.20.600">
    <property type="match status" value="1"/>
</dbReference>
<dbReference type="GO" id="GO:0010181">
    <property type="term" value="F:FMN binding"/>
    <property type="evidence" value="ECO:0007669"/>
    <property type="project" value="InterPro"/>
</dbReference>
<reference evidence="6 7" key="1">
    <citation type="submission" date="2020-07" db="EMBL/GenBank/DDBJ databases">
        <title>Sequencing the genomes of 1000 actinobacteria strains.</title>
        <authorList>
            <person name="Klenk H.-P."/>
        </authorList>
    </citation>
    <scope>NUCLEOTIDE SEQUENCE [LARGE SCALE GENOMIC DNA]</scope>
    <source>
        <strain evidence="6 7">DSM 44065</strain>
    </source>
</reference>
<dbReference type="SUPFAM" id="SSF142984">
    <property type="entry name" value="Nqo1 middle domain-like"/>
    <property type="match status" value="1"/>
</dbReference>
<keyword evidence="1" id="KW-0479">Metal-binding</keyword>
<dbReference type="SMART" id="SM00928">
    <property type="entry name" value="NADH_4Fe-4S"/>
    <property type="match status" value="1"/>
</dbReference>
<keyword evidence="3" id="KW-0411">Iron-sulfur</keyword>
<evidence type="ECO:0000259" key="5">
    <source>
        <dbReference type="SMART" id="SM00928"/>
    </source>
</evidence>
<dbReference type="GO" id="GO:0046872">
    <property type="term" value="F:metal ion binding"/>
    <property type="evidence" value="ECO:0007669"/>
    <property type="project" value="UniProtKB-KW"/>
</dbReference>
<dbReference type="Gene3D" id="1.20.1440.230">
    <property type="entry name" value="NADH-ubiquinone oxidoreductase 51kDa subunit, iron-sulphur binding domain"/>
    <property type="match status" value="1"/>
</dbReference>
<dbReference type="InterPro" id="IPR001949">
    <property type="entry name" value="NADH-UbQ_OxRdtase_51kDa_CS"/>
</dbReference>
<keyword evidence="6" id="KW-0830">Ubiquinone</keyword>
<accession>A0A853AJ47</accession>
<feature type="domain" description="NADH-ubiquinone oxidoreductase 51kDa subunit iron-sulphur binding" evidence="5">
    <location>
        <begin position="147"/>
        <end position="192"/>
    </location>
</feature>
<comment type="caution">
    <text evidence="6">The sequence shown here is derived from an EMBL/GenBank/DDBJ whole genome shotgun (WGS) entry which is preliminary data.</text>
</comment>
<feature type="region of interest" description="Disordered" evidence="4">
    <location>
        <begin position="1"/>
        <end position="20"/>
    </location>
</feature>
<dbReference type="InterPro" id="IPR037225">
    <property type="entry name" value="Nuo51_FMN-bd_sf"/>
</dbReference>
<protein>
    <submittedName>
        <fullName evidence="6">NADH:ubiquinone oxidoreductase subunit F (NADH-binding)</fullName>
    </submittedName>
</protein>
<dbReference type="PROSITE" id="PS00645">
    <property type="entry name" value="COMPLEX1_51K_2"/>
    <property type="match status" value="1"/>
</dbReference>
<dbReference type="Proteomes" id="UP000587002">
    <property type="component" value="Unassembled WGS sequence"/>
</dbReference>
<dbReference type="GO" id="GO:0008137">
    <property type="term" value="F:NADH dehydrogenase (ubiquinone) activity"/>
    <property type="evidence" value="ECO:0007669"/>
    <property type="project" value="InterPro"/>
</dbReference>
<dbReference type="SUPFAM" id="SSF140490">
    <property type="entry name" value="Nqo1C-terminal domain-like"/>
    <property type="match status" value="1"/>
</dbReference>
<dbReference type="RefSeq" id="WP_343050118.1">
    <property type="nucleotide sequence ID" value="NZ_BAABFH010000001.1"/>
</dbReference>
<dbReference type="PANTHER" id="PTHR43578:SF3">
    <property type="entry name" value="NADH-QUINONE OXIDOREDUCTASE SUBUNIT F"/>
    <property type="match status" value="1"/>
</dbReference>
<keyword evidence="7" id="KW-1185">Reference proteome</keyword>
<dbReference type="Pfam" id="PF10589">
    <property type="entry name" value="NADH_4Fe-4S"/>
    <property type="match status" value="1"/>
</dbReference>
<evidence type="ECO:0000256" key="3">
    <source>
        <dbReference type="ARBA" id="ARBA00023014"/>
    </source>
</evidence>
<dbReference type="InterPro" id="IPR019575">
    <property type="entry name" value="Nuop51_4Fe4S-bd"/>
</dbReference>
<dbReference type="SUPFAM" id="SSF142019">
    <property type="entry name" value="Nqo1 FMN-binding domain-like"/>
    <property type="match status" value="1"/>
</dbReference>
<dbReference type="Gene3D" id="3.40.50.11540">
    <property type="entry name" value="NADH-ubiquinone oxidoreductase 51kDa subunit"/>
    <property type="match status" value="1"/>
</dbReference>
<name>A0A853AJ47_9PSEU</name>
<evidence type="ECO:0000256" key="4">
    <source>
        <dbReference type="SAM" id="MobiDB-lite"/>
    </source>
</evidence>
<gene>
    <name evidence="6" type="ORF">HNR68_002658</name>
</gene>